<organism evidence="2 3">
    <name type="scientific">Zizania palustris</name>
    <name type="common">Northern wild rice</name>
    <dbReference type="NCBI Taxonomy" id="103762"/>
    <lineage>
        <taxon>Eukaryota</taxon>
        <taxon>Viridiplantae</taxon>
        <taxon>Streptophyta</taxon>
        <taxon>Embryophyta</taxon>
        <taxon>Tracheophyta</taxon>
        <taxon>Spermatophyta</taxon>
        <taxon>Magnoliopsida</taxon>
        <taxon>Liliopsida</taxon>
        <taxon>Poales</taxon>
        <taxon>Poaceae</taxon>
        <taxon>BOP clade</taxon>
        <taxon>Oryzoideae</taxon>
        <taxon>Oryzeae</taxon>
        <taxon>Zizaniinae</taxon>
        <taxon>Zizania</taxon>
    </lineage>
</organism>
<dbReference type="AlphaFoldDB" id="A0A8J5WMA3"/>
<evidence type="ECO:0000313" key="2">
    <source>
        <dbReference type="EMBL" id="KAG8091099.1"/>
    </source>
</evidence>
<evidence type="ECO:0000313" key="3">
    <source>
        <dbReference type="Proteomes" id="UP000729402"/>
    </source>
</evidence>
<dbReference type="EMBL" id="JAAALK010000081">
    <property type="protein sequence ID" value="KAG8091099.1"/>
    <property type="molecule type" value="Genomic_DNA"/>
</dbReference>
<feature type="region of interest" description="Disordered" evidence="1">
    <location>
        <begin position="127"/>
        <end position="192"/>
    </location>
</feature>
<gene>
    <name evidence="2" type="ORF">GUJ93_ZPchr0011g27324</name>
</gene>
<name>A0A8J5WMA3_ZIZPA</name>
<evidence type="ECO:0000256" key="1">
    <source>
        <dbReference type="SAM" id="MobiDB-lite"/>
    </source>
</evidence>
<accession>A0A8J5WMA3</accession>
<proteinExistence type="predicted"/>
<reference evidence="2" key="2">
    <citation type="submission" date="2021-02" db="EMBL/GenBank/DDBJ databases">
        <authorList>
            <person name="Kimball J.A."/>
            <person name="Haas M.W."/>
            <person name="Macchietto M."/>
            <person name="Kono T."/>
            <person name="Duquette J."/>
            <person name="Shao M."/>
        </authorList>
    </citation>
    <scope>NUCLEOTIDE SEQUENCE</scope>
    <source>
        <tissue evidence="2">Fresh leaf tissue</tissue>
    </source>
</reference>
<protein>
    <submittedName>
        <fullName evidence="2">Uncharacterized protein</fullName>
    </submittedName>
</protein>
<comment type="caution">
    <text evidence="2">The sequence shown here is derived from an EMBL/GenBank/DDBJ whole genome shotgun (WGS) entry which is preliminary data.</text>
</comment>
<sequence>MTTIVPSAELMQALKDLQQAVANVSTQLGLAPMASTLSKKHKGRGELDLVARHEWWCDWRRDTITGQTLAKLGDIVAGVALTGNVEIVALKLPQAATSEKATGDVDREPPTVKNQSRVEFPCDVTPVTLDDEGHNGSLDSATPPSTIWRPNHCPRPLTTMGPTSRRKGTTRDVATKVKKGRKTRMPPSPWGLWLLTPQMSRRSWTRKTGLTSSPSPFTLLYRSPRRAALMATEGSGSGNISAYSEVPQ</sequence>
<reference evidence="2" key="1">
    <citation type="journal article" date="2021" name="bioRxiv">
        <title>Whole Genome Assembly and Annotation of Northern Wild Rice, Zizania palustris L., Supports a Whole Genome Duplication in the Zizania Genus.</title>
        <authorList>
            <person name="Haas M."/>
            <person name="Kono T."/>
            <person name="Macchietto M."/>
            <person name="Millas R."/>
            <person name="McGilp L."/>
            <person name="Shao M."/>
            <person name="Duquette J."/>
            <person name="Hirsch C.N."/>
            <person name="Kimball J."/>
        </authorList>
    </citation>
    <scope>NUCLEOTIDE SEQUENCE</scope>
    <source>
        <tissue evidence="2">Fresh leaf tissue</tissue>
    </source>
</reference>
<keyword evidence="3" id="KW-1185">Reference proteome</keyword>
<dbReference type="Proteomes" id="UP000729402">
    <property type="component" value="Unassembled WGS sequence"/>
</dbReference>